<gene>
    <name evidence="14" type="primary">ATP8</name>
</gene>
<dbReference type="CTD" id="4509"/>
<evidence type="ECO:0000256" key="8">
    <source>
        <dbReference type="ARBA" id="ARBA00022989"/>
    </source>
</evidence>
<keyword evidence="8 13" id="KW-1133">Transmembrane helix</keyword>
<keyword evidence="7 12" id="KW-0375">Hydrogen ion transport</keyword>
<accession>A0A7U0M9A3</accession>
<dbReference type="AlphaFoldDB" id="A0A7U0M9A3"/>
<dbReference type="GO" id="GO:0045259">
    <property type="term" value="C:proton-transporting ATP synthase complex"/>
    <property type="evidence" value="ECO:0007669"/>
    <property type="project" value="UniProtKB-KW"/>
</dbReference>
<evidence type="ECO:0000256" key="6">
    <source>
        <dbReference type="ARBA" id="ARBA00022692"/>
    </source>
</evidence>
<comment type="similarity">
    <text evidence="2 12">Belongs to the ATPase protein 8 family.</text>
</comment>
<dbReference type="RefSeq" id="YP_010155122.1">
    <property type="nucleotide sequence ID" value="NC_057204.1"/>
</dbReference>
<evidence type="ECO:0000313" key="14">
    <source>
        <dbReference type="EMBL" id="QQX28740.1"/>
    </source>
</evidence>
<protein>
    <recommendedName>
        <fullName evidence="12">ATP synthase complex subunit 8</fullName>
    </recommendedName>
</protein>
<dbReference type="GO" id="GO:0031966">
    <property type="term" value="C:mitochondrial membrane"/>
    <property type="evidence" value="ECO:0007669"/>
    <property type="project" value="UniProtKB-SubCell"/>
</dbReference>
<dbReference type="EMBL" id="MW367446">
    <property type="protein sequence ID" value="QQX28740.1"/>
    <property type="molecule type" value="Genomic_DNA"/>
</dbReference>
<evidence type="ECO:0000256" key="10">
    <source>
        <dbReference type="ARBA" id="ARBA00023128"/>
    </source>
</evidence>
<keyword evidence="6 12" id="KW-0812">Transmembrane</keyword>
<comment type="subunit">
    <text evidence="3">F-type ATPases have 2 components, CF(1) - the catalytic core - and CF(0) - the membrane proton channel.</text>
</comment>
<feature type="transmembrane region" description="Helical" evidence="13">
    <location>
        <begin position="6"/>
        <end position="30"/>
    </location>
</feature>
<evidence type="ECO:0000256" key="3">
    <source>
        <dbReference type="ARBA" id="ARBA00011291"/>
    </source>
</evidence>
<evidence type="ECO:0000256" key="13">
    <source>
        <dbReference type="SAM" id="Phobius"/>
    </source>
</evidence>
<evidence type="ECO:0000256" key="4">
    <source>
        <dbReference type="ARBA" id="ARBA00022448"/>
    </source>
</evidence>
<evidence type="ECO:0000256" key="5">
    <source>
        <dbReference type="ARBA" id="ARBA00022547"/>
    </source>
</evidence>
<comment type="subcellular location">
    <subcellularLocation>
        <location evidence="1 12">Mitochondrion membrane</location>
        <topology evidence="1 12">Single-pass membrane protein</topology>
    </subcellularLocation>
</comment>
<dbReference type="GeneID" id="67158144"/>
<keyword evidence="5 12" id="KW-0138">CF(0)</keyword>
<proteinExistence type="inferred from homology"/>
<dbReference type="Pfam" id="PF00895">
    <property type="entry name" value="ATP-synt_8"/>
    <property type="match status" value="1"/>
</dbReference>
<reference evidence="14" key="1">
    <citation type="submission" date="2020-12" db="EMBL/GenBank/DDBJ databases">
        <authorList>
            <person name="Lee S.-H."/>
            <person name="Lee S.-H."/>
        </authorList>
    </citation>
    <scope>NUCLEOTIDE SEQUENCE</scope>
</reference>
<evidence type="ECO:0000256" key="2">
    <source>
        <dbReference type="ARBA" id="ARBA00008892"/>
    </source>
</evidence>
<keyword evidence="4 12" id="KW-0813">Transport</keyword>
<name>A0A7U0M9A3_9EUCA</name>
<keyword evidence="10 12" id="KW-0496">Mitochondrion</keyword>
<sequence>MPQMAPLLWFYLFIFFNICLLLFLIVNYFIKPFEKIVTASSHTFLKHKAWKL</sequence>
<dbReference type="GO" id="GO:0015986">
    <property type="term" value="P:proton motive force-driven ATP synthesis"/>
    <property type="evidence" value="ECO:0007669"/>
    <property type="project" value="InterPro"/>
</dbReference>
<dbReference type="InterPro" id="IPR001421">
    <property type="entry name" value="ATP8_metazoa"/>
</dbReference>
<keyword evidence="11 13" id="KW-0472">Membrane</keyword>
<organism evidence="14">
    <name type="scientific">Oregonia gracilis</name>
    <dbReference type="NCBI Taxonomy" id="553030"/>
    <lineage>
        <taxon>Eukaryota</taxon>
        <taxon>Metazoa</taxon>
        <taxon>Ecdysozoa</taxon>
        <taxon>Arthropoda</taxon>
        <taxon>Crustacea</taxon>
        <taxon>Multicrustacea</taxon>
        <taxon>Malacostraca</taxon>
        <taxon>Eumalacostraca</taxon>
        <taxon>Eucarida</taxon>
        <taxon>Decapoda</taxon>
        <taxon>Pleocyemata</taxon>
        <taxon>Brachyura</taxon>
        <taxon>Eubrachyura</taxon>
        <taxon>Majoidea</taxon>
        <taxon>Oregoniidae</taxon>
        <taxon>Oregonia</taxon>
    </lineage>
</organism>
<evidence type="ECO:0000256" key="11">
    <source>
        <dbReference type="ARBA" id="ARBA00023136"/>
    </source>
</evidence>
<evidence type="ECO:0000256" key="1">
    <source>
        <dbReference type="ARBA" id="ARBA00004304"/>
    </source>
</evidence>
<dbReference type="GO" id="GO:0015078">
    <property type="term" value="F:proton transmembrane transporter activity"/>
    <property type="evidence" value="ECO:0007669"/>
    <property type="project" value="InterPro"/>
</dbReference>
<evidence type="ECO:0000256" key="12">
    <source>
        <dbReference type="RuleBase" id="RU003661"/>
    </source>
</evidence>
<geneLocation type="mitochondrion" evidence="14"/>
<evidence type="ECO:0000256" key="9">
    <source>
        <dbReference type="ARBA" id="ARBA00023065"/>
    </source>
</evidence>
<keyword evidence="9 12" id="KW-0406">Ion transport</keyword>
<evidence type="ECO:0000256" key="7">
    <source>
        <dbReference type="ARBA" id="ARBA00022781"/>
    </source>
</evidence>